<dbReference type="SUPFAM" id="SSF55347">
    <property type="entry name" value="Glyceraldehyde-3-phosphate dehydrogenase-like, C-terminal domain"/>
    <property type="match status" value="1"/>
</dbReference>
<dbReference type="Proteomes" id="UP000677687">
    <property type="component" value="Unassembled WGS sequence"/>
</dbReference>
<protein>
    <submittedName>
        <fullName evidence="3">Gfo/Idh/MocA family oxidoreductase</fullName>
    </submittedName>
</protein>
<feature type="domain" description="GFO/IDH/MocA-like oxidoreductase" evidence="2">
    <location>
        <begin position="133"/>
        <end position="242"/>
    </location>
</feature>
<dbReference type="InterPro" id="IPR051450">
    <property type="entry name" value="Gfo/Idh/MocA_Oxidoreductases"/>
</dbReference>
<dbReference type="Pfam" id="PF22725">
    <property type="entry name" value="GFO_IDH_MocA_C3"/>
    <property type="match status" value="1"/>
</dbReference>
<dbReference type="AlphaFoldDB" id="A0A8T4KVM1"/>
<evidence type="ECO:0000313" key="3">
    <source>
        <dbReference type="EMBL" id="MBS3057602.1"/>
    </source>
</evidence>
<feature type="domain" description="Gfo/Idh/MocA-like oxidoreductase N-terminal" evidence="1">
    <location>
        <begin position="4"/>
        <end position="124"/>
    </location>
</feature>
<proteinExistence type="predicted"/>
<dbReference type="Pfam" id="PF01408">
    <property type="entry name" value="GFO_IDH_MocA"/>
    <property type="match status" value="1"/>
</dbReference>
<dbReference type="InterPro" id="IPR000683">
    <property type="entry name" value="Gfo/Idh/MocA-like_OxRdtase_N"/>
</dbReference>
<dbReference type="SUPFAM" id="SSF51735">
    <property type="entry name" value="NAD(P)-binding Rossmann-fold domains"/>
    <property type="match status" value="1"/>
</dbReference>
<dbReference type="EMBL" id="JAGVWD010000046">
    <property type="protein sequence ID" value="MBS3057602.1"/>
    <property type="molecule type" value="Genomic_DNA"/>
</dbReference>
<reference evidence="3" key="2">
    <citation type="submission" date="2021-05" db="EMBL/GenBank/DDBJ databases">
        <title>Protein family content uncovers lineage relationships and bacterial pathway maintenance mechanisms in DPANN archaea.</title>
        <authorList>
            <person name="Castelle C.J."/>
            <person name="Meheust R."/>
            <person name="Jaffe A.L."/>
            <person name="Seitz K."/>
            <person name="Gong X."/>
            <person name="Baker B.J."/>
            <person name="Banfield J.F."/>
        </authorList>
    </citation>
    <scope>NUCLEOTIDE SEQUENCE</scope>
    <source>
        <strain evidence="3">RIFCSPHIGHO2_01_FULL_AR10_44_11</strain>
    </source>
</reference>
<evidence type="ECO:0000259" key="2">
    <source>
        <dbReference type="Pfam" id="PF22725"/>
    </source>
</evidence>
<evidence type="ECO:0000313" key="4">
    <source>
        <dbReference type="Proteomes" id="UP000677687"/>
    </source>
</evidence>
<gene>
    <name evidence="3" type="ORF">J4415_03145</name>
</gene>
<accession>A0A8T4KVM1</accession>
<dbReference type="GO" id="GO:0000166">
    <property type="term" value="F:nucleotide binding"/>
    <property type="evidence" value="ECO:0007669"/>
    <property type="project" value="InterPro"/>
</dbReference>
<dbReference type="PANTHER" id="PTHR43377">
    <property type="entry name" value="BILIVERDIN REDUCTASE A"/>
    <property type="match status" value="1"/>
</dbReference>
<comment type="caution">
    <text evidence="3">The sequence shown here is derived from an EMBL/GenBank/DDBJ whole genome shotgun (WGS) entry which is preliminary data.</text>
</comment>
<dbReference type="Gene3D" id="3.30.360.10">
    <property type="entry name" value="Dihydrodipicolinate Reductase, domain 2"/>
    <property type="match status" value="1"/>
</dbReference>
<reference evidence="3" key="1">
    <citation type="submission" date="2021-03" db="EMBL/GenBank/DDBJ databases">
        <authorList>
            <person name="Jaffe A."/>
        </authorList>
    </citation>
    <scope>NUCLEOTIDE SEQUENCE</scope>
    <source>
        <strain evidence="3">RIFCSPHIGHO2_01_FULL_AR10_44_11</strain>
    </source>
</reference>
<sequence length="339" mass="37291">MTGIAVIGLGYWGPKIARNLSRLQELGEVERLIACDLNEGKCDAIKSQHPKAETTTDFDSVLSNKSIKGLVIATPVTTHYKIAKQALLAGKHIMIEKPLTQTAKQAEELIKIAREKKLVLMAGHTFEYTSAVNKAKEIIDSGELGKILFVNSSRLNLGLFQLDPIDVLYDLAPHDISIINFWLGKEPKAVSASGKSHFIPGIVDDAHLCMEYSDGVIANVHDSWLYPVKDREMAVVGTKKMLVYDITKENELTVYDKGVDLLQENAKSAKDISYRDKGAVPIPTEKTEALQAELAHFIECIEQGKAPKTSGEIGLRVVKVLEAAEHSLAHNGARVEIRE</sequence>
<dbReference type="InterPro" id="IPR036291">
    <property type="entry name" value="NAD(P)-bd_dom_sf"/>
</dbReference>
<dbReference type="InterPro" id="IPR055170">
    <property type="entry name" value="GFO_IDH_MocA-like_dom"/>
</dbReference>
<evidence type="ECO:0000259" key="1">
    <source>
        <dbReference type="Pfam" id="PF01408"/>
    </source>
</evidence>
<dbReference type="PANTHER" id="PTHR43377:SF6">
    <property type="entry name" value="GFO_IDH_MOCA-LIKE OXIDOREDUCTASE N-TERMINAL DOMAIN-CONTAINING PROTEIN"/>
    <property type="match status" value="1"/>
</dbReference>
<organism evidence="3 4">
    <name type="scientific">Candidatus Iainarchaeum sp</name>
    <dbReference type="NCBI Taxonomy" id="3101447"/>
    <lineage>
        <taxon>Archaea</taxon>
        <taxon>Candidatus Iainarchaeota</taxon>
        <taxon>Candidatus Iainarchaeia</taxon>
        <taxon>Candidatus Iainarchaeales</taxon>
        <taxon>Candidatus Iainarchaeaceae</taxon>
        <taxon>Candidatus Iainarchaeum</taxon>
    </lineage>
</organism>
<dbReference type="Gene3D" id="3.40.50.720">
    <property type="entry name" value="NAD(P)-binding Rossmann-like Domain"/>
    <property type="match status" value="1"/>
</dbReference>
<name>A0A8T4KVM1_9ARCH</name>